<dbReference type="InterPro" id="IPR014284">
    <property type="entry name" value="RNA_pol_sigma-70_dom"/>
</dbReference>
<evidence type="ECO:0000313" key="8">
    <source>
        <dbReference type="EMBL" id="QOV89811.1"/>
    </source>
</evidence>
<dbReference type="Gene3D" id="1.10.1740.10">
    <property type="match status" value="1"/>
</dbReference>
<dbReference type="InterPro" id="IPR036388">
    <property type="entry name" value="WH-like_DNA-bd_sf"/>
</dbReference>
<proteinExistence type="inferred from homology"/>
<keyword evidence="4" id="KW-0238">DNA-binding</keyword>
<dbReference type="NCBIfam" id="TIGR02937">
    <property type="entry name" value="sigma70-ECF"/>
    <property type="match status" value="1"/>
</dbReference>
<evidence type="ECO:0000256" key="5">
    <source>
        <dbReference type="ARBA" id="ARBA00023163"/>
    </source>
</evidence>
<comment type="similarity">
    <text evidence="1">Belongs to the sigma-70 factor family. ECF subfamily.</text>
</comment>
<evidence type="ECO:0000256" key="1">
    <source>
        <dbReference type="ARBA" id="ARBA00010641"/>
    </source>
</evidence>
<dbReference type="InterPro" id="IPR013324">
    <property type="entry name" value="RNA_pol_sigma_r3/r4-like"/>
</dbReference>
<reference evidence="8 9" key="1">
    <citation type="submission" date="2020-10" db="EMBL/GenBank/DDBJ databases">
        <title>Wide distribution of Phycisphaera-like planctomycetes from WD2101 soil group in peatlands and genome analysis of the first cultivated representative.</title>
        <authorList>
            <person name="Dedysh S.N."/>
            <person name="Beletsky A.V."/>
            <person name="Ivanova A."/>
            <person name="Kulichevskaya I.S."/>
            <person name="Suzina N.E."/>
            <person name="Philippov D.A."/>
            <person name="Rakitin A.L."/>
            <person name="Mardanov A.V."/>
            <person name="Ravin N.V."/>
        </authorList>
    </citation>
    <scope>NUCLEOTIDE SEQUENCE [LARGE SCALE GENOMIC DNA]</scope>
    <source>
        <strain evidence="8 9">M1803</strain>
    </source>
</reference>
<protein>
    <submittedName>
        <fullName evidence="8">Sigma-70 family RNA polymerase sigma factor</fullName>
    </submittedName>
</protein>
<dbReference type="GO" id="GO:0016987">
    <property type="term" value="F:sigma factor activity"/>
    <property type="evidence" value="ECO:0007669"/>
    <property type="project" value="UniProtKB-KW"/>
</dbReference>
<dbReference type="SUPFAM" id="SSF88946">
    <property type="entry name" value="Sigma2 domain of RNA polymerase sigma factors"/>
    <property type="match status" value="1"/>
</dbReference>
<evidence type="ECO:0000313" key="9">
    <source>
        <dbReference type="Proteomes" id="UP000593765"/>
    </source>
</evidence>
<evidence type="ECO:0000256" key="3">
    <source>
        <dbReference type="ARBA" id="ARBA00023082"/>
    </source>
</evidence>
<dbReference type="GO" id="GO:0003677">
    <property type="term" value="F:DNA binding"/>
    <property type="evidence" value="ECO:0007669"/>
    <property type="project" value="UniProtKB-KW"/>
</dbReference>
<evidence type="ECO:0000256" key="4">
    <source>
        <dbReference type="ARBA" id="ARBA00023125"/>
    </source>
</evidence>
<gene>
    <name evidence="8" type="ORF">IPV69_00100</name>
</gene>
<dbReference type="Proteomes" id="UP000593765">
    <property type="component" value="Chromosome"/>
</dbReference>
<evidence type="ECO:0000256" key="2">
    <source>
        <dbReference type="ARBA" id="ARBA00023015"/>
    </source>
</evidence>
<dbReference type="Pfam" id="PF08281">
    <property type="entry name" value="Sigma70_r4_2"/>
    <property type="match status" value="1"/>
</dbReference>
<dbReference type="InterPro" id="IPR013249">
    <property type="entry name" value="RNA_pol_sigma70_r4_t2"/>
</dbReference>
<organism evidence="8 9">
    <name type="scientific">Humisphaera borealis</name>
    <dbReference type="NCBI Taxonomy" id="2807512"/>
    <lineage>
        <taxon>Bacteria</taxon>
        <taxon>Pseudomonadati</taxon>
        <taxon>Planctomycetota</taxon>
        <taxon>Phycisphaerae</taxon>
        <taxon>Tepidisphaerales</taxon>
        <taxon>Tepidisphaeraceae</taxon>
        <taxon>Humisphaera</taxon>
    </lineage>
</organism>
<evidence type="ECO:0000259" key="7">
    <source>
        <dbReference type="Pfam" id="PF08281"/>
    </source>
</evidence>
<dbReference type="PANTHER" id="PTHR43133:SF8">
    <property type="entry name" value="RNA POLYMERASE SIGMA FACTOR HI_1459-RELATED"/>
    <property type="match status" value="1"/>
</dbReference>
<dbReference type="GO" id="GO:0006352">
    <property type="term" value="P:DNA-templated transcription initiation"/>
    <property type="evidence" value="ECO:0007669"/>
    <property type="project" value="InterPro"/>
</dbReference>
<dbReference type="EMBL" id="CP063458">
    <property type="protein sequence ID" value="QOV89811.1"/>
    <property type="molecule type" value="Genomic_DNA"/>
</dbReference>
<name>A0A7M2WYA8_9BACT</name>
<dbReference type="PANTHER" id="PTHR43133">
    <property type="entry name" value="RNA POLYMERASE ECF-TYPE SIGMA FACTO"/>
    <property type="match status" value="1"/>
</dbReference>
<keyword evidence="2" id="KW-0805">Transcription regulation</keyword>
<dbReference type="CDD" id="cd06171">
    <property type="entry name" value="Sigma70_r4"/>
    <property type="match status" value="1"/>
</dbReference>
<keyword evidence="5" id="KW-0804">Transcription</keyword>
<feature type="domain" description="RNA polymerase sigma factor 70 region 4 type 2" evidence="7">
    <location>
        <begin position="139"/>
        <end position="190"/>
    </location>
</feature>
<keyword evidence="9" id="KW-1185">Reference proteome</keyword>
<accession>A0A7M2WYA8</accession>
<sequence length="199" mass="22520">MAEDAAERSREDLILLRRAAGGDGKAFADLVERHAKSMYRLAYMLLGSNADAEDVVQETWTGVYKALKRFEGRSSVRTWLMRILSTQVALWRRKKRSGINRVGDMRLGVLSLDDAPGAEADALPRPEQSANRSSDWQADLEVALDKLSLDHREVIVLREVEGFSYDEIADSLKVPRGTVESRLHRARSELRKHLKAYEP</sequence>
<dbReference type="KEGG" id="hbs:IPV69_00100"/>
<dbReference type="Pfam" id="PF04542">
    <property type="entry name" value="Sigma70_r2"/>
    <property type="match status" value="1"/>
</dbReference>
<dbReference type="AlphaFoldDB" id="A0A7M2WYA8"/>
<dbReference type="SUPFAM" id="SSF88659">
    <property type="entry name" value="Sigma3 and sigma4 domains of RNA polymerase sigma factors"/>
    <property type="match status" value="1"/>
</dbReference>
<dbReference type="InterPro" id="IPR007627">
    <property type="entry name" value="RNA_pol_sigma70_r2"/>
</dbReference>
<dbReference type="Gene3D" id="1.10.10.10">
    <property type="entry name" value="Winged helix-like DNA-binding domain superfamily/Winged helix DNA-binding domain"/>
    <property type="match status" value="1"/>
</dbReference>
<feature type="domain" description="RNA polymerase sigma-70 region 2" evidence="6">
    <location>
        <begin position="30"/>
        <end position="96"/>
    </location>
</feature>
<keyword evidence="3" id="KW-0731">Sigma factor</keyword>
<dbReference type="InterPro" id="IPR013325">
    <property type="entry name" value="RNA_pol_sigma_r2"/>
</dbReference>
<dbReference type="InterPro" id="IPR039425">
    <property type="entry name" value="RNA_pol_sigma-70-like"/>
</dbReference>
<evidence type="ECO:0000259" key="6">
    <source>
        <dbReference type="Pfam" id="PF04542"/>
    </source>
</evidence>